<sequence>MAQIASMDFQTEIKCPAEKFFNFFRTKAQLVPSTCPSVIKDVQLLKGDWETEGSVNLWRLKLTPLYLKEEFCPILKPAVKIHNIGNNIETLKETVKAIDEQNKSISFKMLDGELLDTMKNMKSNMQVSTKGDQSLVKWTIEYENANQELPARYLDFLPGWTKAIEAYLLNA</sequence>
<dbReference type="SUPFAM" id="SSF55961">
    <property type="entry name" value="Bet v1-like"/>
    <property type="match status" value="1"/>
</dbReference>
<accession>A0AAN7FM17</accession>
<evidence type="ECO:0000313" key="3">
    <source>
        <dbReference type="EMBL" id="KAK4596737.1"/>
    </source>
</evidence>
<organism evidence="3 4">
    <name type="scientific">Quercus rubra</name>
    <name type="common">Northern red oak</name>
    <name type="synonym">Quercus borealis</name>
    <dbReference type="NCBI Taxonomy" id="3512"/>
    <lineage>
        <taxon>Eukaryota</taxon>
        <taxon>Viridiplantae</taxon>
        <taxon>Streptophyta</taxon>
        <taxon>Embryophyta</taxon>
        <taxon>Tracheophyta</taxon>
        <taxon>Spermatophyta</taxon>
        <taxon>Magnoliopsida</taxon>
        <taxon>eudicotyledons</taxon>
        <taxon>Gunneridae</taxon>
        <taxon>Pentapetalae</taxon>
        <taxon>rosids</taxon>
        <taxon>fabids</taxon>
        <taxon>Fagales</taxon>
        <taxon>Fagaceae</taxon>
        <taxon>Quercus</taxon>
    </lineage>
</organism>
<dbReference type="Pfam" id="PF00407">
    <property type="entry name" value="Bet_v_1"/>
    <property type="match status" value="2"/>
</dbReference>
<comment type="caution">
    <text evidence="3">The sequence shown here is derived from an EMBL/GenBank/DDBJ whole genome shotgun (WGS) entry which is preliminary data.</text>
</comment>
<gene>
    <name evidence="3" type="ORF">RGQ29_014683</name>
</gene>
<comment type="similarity">
    <text evidence="1">Belongs to the MLP family.</text>
</comment>
<dbReference type="EMBL" id="JAXUIC010000003">
    <property type="protein sequence ID" value="KAK4596737.1"/>
    <property type="molecule type" value="Genomic_DNA"/>
</dbReference>
<dbReference type="InterPro" id="IPR000916">
    <property type="entry name" value="Bet_v_I/MLP"/>
</dbReference>
<dbReference type="Proteomes" id="UP001324115">
    <property type="component" value="Unassembled WGS sequence"/>
</dbReference>
<dbReference type="Gene3D" id="3.30.530.20">
    <property type="match status" value="1"/>
</dbReference>
<dbReference type="SMART" id="SM01037">
    <property type="entry name" value="Bet_v_1"/>
    <property type="match status" value="1"/>
</dbReference>
<evidence type="ECO:0000313" key="4">
    <source>
        <dbReference type="Proteomes" id="UP001324115"/>
    </source>
</evidence>
<name>A0AAN7FM17_QUERU</name>
<evidence type="ECO:0000256" key="1">
    <source>
        <dbReference type="ARBA" id="ARBA00038242"/>
    </source>
</evidence>
<dbReference type="PANTHER" id="PTHR31338:SF16">
    <property type="entry name" value="POLYKETIDE CYCLASE_DEHYDRASE AND LIPID TRANSPORT SUPERFAMILY PROTEIN"/>
    <property type="match status" value="1"/>
</dbReference>
<keyword evidence="4" id="KW-1185">Reference proteome</keyword>
<evidence type="ECO:0000259" key="2">
    <source>
        <dbReference type="SMART" id="SM01037"/>
    </source>
</evidence>
<dbReference type="AlphaFoldDB" id="A0AAN7FM17"/>
<dbReference type="GO" id="GO:0006952">
    <property type="term" value="P:defense response"/>
    <property type="evidence" value="ECO:0007669"/>
    <property type="project" value="InterPro"/>
</dbReference>
<reference evidence="3 4" key="1">
    <citation type="journal article" date="2023" name="G3 (Bethesda)">
        <title>A haplotype-resolved chromosome-scale genome for Quercus rubra L. provides insights into the genetics of adaptive traits for red oak species.</title>
        <authorList>
            <person name="Kapoor B."/>
            <person name="Jenkins J."/>
            <person name="Schmutz J."/>
            <person name="Zhebentyayeva T."/>
            <person name="Kuelheim C."/>
            <person name="Coggeshall M."/>
            <person name="Heim C."/>
            <person name="Lasky J.R."/>
            <person name="Leites L."/>
            <person name="Islam-Faridi N."/>
            <person name="Romero-Severson J."/>
            <person name="DeLeo V.L."/>
            <person name="Lucas S.M."/>
            <person name="Lazic D."/>
            <person name="Gailing O."/>
            <person name="Carlson J."/>
            <person name="Staton M."/>
        </authorList>
    </citation>
    <scope>NUCLEOTIDE SEQUENCE [LARGE SCALE GENOMIC DNA]</scope>
    <source>
        <strain evidence="3">Pseudo-F2</strain>
    </source>
</reference>
<dbReference type="InterPro" id="IPR023393">
    <property type="entry name" value="START-like_dom_sf"/>
</dbReference>
<feature type="domain" description="Bet v I/Major latex protein" evidence="2">
    <location>
        <begin position="2"/>
        <end position="171"/>
    </location>
</feature>
<dbReference type="InterPro" id="IPR052006">
    <property type="entry name" value="MLP-like"/>
</dbReference>
<dbReference type="PANTHER" id="PTHR31338">
    <property type="entry name" value="POLYKETIDE CYCLASE/DEHYDRASE AND LIPID TRANSPORT SUPERFAMILY PROTEIN"/>
    <property type="match status" value="1"/>
</dbReference>
<protein>
    <recommendedName>
        <fullName evidence="2">Bet v I/Major latex protein domain-containing protein</fullName>
    </recommendedName>
</protein>
<proteinExistence type="inferred from homology"/>